<reference evidence="3" key="1">
    <citation type="journal article" date="2014" name="Int. J. Syst. Evol. Microbiol.">
        <title>Complete genome sequence of Corynebacterium casei LMG S-19264T (=DSM 44701T), isolated from a smear-ripened cheese.</title>
        <authorList>
            <consortium name="US DOE Joint Genome Institute (JGI-PGF)"/>
            <person name="Walter F."/>
            <person name="Albersmeier A."/>
            <person name="Kalinowski J."/>
            <person name="Ruckert C."/>
        </authorList>
    </citation>
    <scope>NUCLEOTIDE SEQUENCE</scope>
    <source>
        <strain evidence="3">JCM 12862</strain>
    </source>
</reference>
<sequence>MKNYQSFHDIEQDLKRLKLERHIALEEMKLSKNKLKDNFYQNSWLNLAIGVAGKYGFYVLLKRFIK</sequence>
<evidence type="ECO:0000256" key="2">
    <source>
        <dbReference type="SAM" id="Phobius"/>
    </source>
</evidence>
<evidence type="ECO:0000313" key="4">
    <source>
        <dbReference type="Proteomes" id="UP000612329"/>
    </source>
</evidence>
<protein>
    <submittedName>
        <fullName evidence="3">Uncharacterized protein</fullName>
    </submittedName>
</protein>
<accession>A0A8J3BGI0</accession>
<reference evidence="3" key="2">
    <citation type="submission" date="2020-09" db="EMBL/GenBank/DDBJ databases">
        <authorList>
            <person name="Sun Q."/>
            <person name="Ohkuma M."/>
        </authorList>
    </citation>
    <scope>NUCLEOTIDE SEQUENCE</scope>
    <source>
        <strain evidence="3">JCM 12862</strain>
    </source>
</reference>
<keyword evidence="2" id="KW-0812">Transmembrane</keyword>
<organism evidence="3 4">
    <name type="scientific">Yeosuana aromativorans</name>
    <dbReference type="NCBI Taxonomy" id="288019"/>
    <lineage>
        <taxon>Bacteria</taxon>
        <taxon>Pseudomonadati</taxon>
        <taxon>Bacteroidota</taxon>
        <taxon>Flavobacteriia</taxon>
        <taxon>Flavobacteriales</taxon>
        <taxon>Flavobacteriaceae</taxon>
        <taxon>Yeosuana</taxon>
    </lineage>
</organism>
<dbReference type="RefSeq" id="WP_188651202.1">
    <property type="nucleotide sequence ID" value="NZ_BMNR01000002.1"/>
</dbReference>
<name>A0A8J3BGI0_9FLAO</name>
<dbReference type="Proteomes" id="UP000612329">
    <property type="component" value="Unassembled WGS sequence"/>
</dbReference>
<comment type="caution">
    <text evidence="3">The sequence shown here is derived from an EMBL/GenBank/DDBJ whole genome shotgun (WGS) entry which is preliminary data.</text>
</comment>
<dbReference type="AlphaFoldDB" id="A0A8J3BGI0"/>
<dbReference type="InterPro" id="IPR046290">
    <property type="entry name" value="DUF6327"/>
</dbReference>
<keyword evidence="2" id="KW-0472">Membrane</keyword>
<dbReference type="EMBL" id="BMNR01000002">
    <property type="protein sequence ID" value="GGK20269.1"/>
    <property type="molecule type" value="Genomic_DNA"/>
</dbReference>
<keyword evidence="4" id="KW-1185">Reference proteome</keyword>
<evidence type="ECO:0000256" key="1">
    <source>
        <dbReference type="SAM" id="Coils"/>
    </source>
</evidence>
<feature type="coiled-coil region" evidence="1">
    <location>
        <begin position="7"/>
        <end position="34"/>
    </location>
</feature>
<gene>
    <name evidence="3" type="ORF">GCM10007962_12990</name>
</gene>
<dbReference type="Pfam" id="PF19852">
    <property type="entry name" value="DUF6327"/>
    <property type="match status" value="1"/>
</dbReference>
<evidence type="ECO:0000313" key="3">
    <source>
        <dbReference type="EMBL" id="GGK20269.1"/>
    </source>
</evidence>
<feature type="transmembrane region" description="Helical" evidence="2">
    <location>
        <begin position="43"/>
        <end position="61"/>
    </location>
</feature>
<keyword evidence="2" id="KW-1133">Transmembrane helix</keyword>
<keyword evidence="1" id="KW-0175">Coiled coil</keyword>
<proteinExistence type="predicted"/>